<dbReference type="Proteomes" id="UP000318288">
    <property type="component" value="Unassembled WGS sequence"/>
</dbReference>
<comment type="caution">
    <text evidence="2">The sequence shown here is derived from an EMBL/GenBank/DDBJ whole genome shotgun (WGS) entry which is preliminary data.</text>
</comment>
<name>A0A5C6E982_9BACT</name>
<dbReference type="Pfam" id="PF00004">
    <property type="entry name" value="AAA"/>
    <property type="match status" value="1"/>
</dbReference>
<protein>
    <submittedName>
        <fullName evidence="2">Putative ATPase YjoB</fullName>
        <ecNumber evidence="2">3.-.-.-</ecNumber>
    </submittedName>
</protein>
<keyword evidence="2" id="KW-0378">Hydrolase</keyword>
<dbReference type="InterPro" id="IPR027417">
    <property type="entry name" value="P-loop_NTPase"/>
</dbReference>
<dbReference type="EC" id="3.-.-.-" evidence="2"/>
<dbReference type="SUPFAM" id="SSF52540">
    <property type="entry name" value="P-loop containing nucleoside triphosphate hydrolases"/>
    <property type="match status" value="1"/>
</dbReference>
<proteinExistence type="predicted"/>
<evidence type="ECO:0000259" key="1">
    <source>
        <dbReference type="Pfam" id="PF00004"/>
    </source>
</evidence>
<dbReference type="EMBL" id="SJPW01000013">
    <property type="protein sequence ID" value="TWU44467.1"/>
    <property type="molecule type" value="Genomic_DNA"/>
</dbReference>
<feature type="domain" description="ATPase AAA-type core" evidence="1">
    <location>
        <begin position="103"/>
        <end position="156"/>
    </location>
</feature>
<keyword evidence="3" id="KW-1185">Reference proteome</keyword>
<dbReference type="Gene3D" id="3.40.50.300">
    <property type="entry name" value="P-loop containing nucleotide triphosphate hydrolases"/>
    <property type="match status" value="1"/>
</dbReference>
<dbReference type="InterPro" id="IPR003959">
    <property type="entry name" value="ATPase_AAA_core"/>
</dbReference>
<evidence type="ECO:0000313" key="2">
    <source>
        <dbReference type="EMBL" id="TWU44467.1"/>
    </source>
</evidence>
<organism evidence="2 3">
    <name type="scientific">Rubripirellula tenax</name>
    <dbReference type="NCBI Taxonomy" id="2528015"/>
    <lineage>
        <taxon>Bacteria</taxon>
        <taxon>Pseudomonadati</taxon>
        <taxon>Planctomycetota</taxon>
        <taxon>Planctomycetia</taxon>
        <taxon>Pirellulales</taxon>
        <taxon>Pirellulaceae</taxon>
        <taxon>Rubripirellula</taxon>
    </lineage>
</organism>
<dbReference type="GO" id="GO:0016887">
    <property type="term" value="F:ATP hydrolysis activity"/>
    <property type="evidence" value="ECO:0007669"/>
    <property type="project" value="InterPro"/>
</dbReference>
<sequence>MEWENSCGGDNRDWVIAESIEIAEEFILDVSRKTHAPGNAILVFSGGRWNRSEALYNATQSASFEDLVLADDLKATIRDDFNAFLQSEDRYNRLGISWRRGALLIGPPGNGKTHCVRALVKELSVSSLYVQSLSHQYYTPEQMWHQVFDRARGLRPCRHHATNLPVHNSVSADSLFRGIEQTFVTA</sequence>
<dbReference type="InterPro" id="IPR050747">
    <property type="entry name" value="Mitochondrial_chaperone_BCS1"/>
</dbReference>
<dbReference type="PANTHER" id="PTHR23070">
    <property type="entry name" value="BCS1 AAA-TYPE ATPASE"/>
    <property type="match status" value="1"/>
</dbReference>
<dbReference type="RefSeq" id="WP_186775901.1">
    <property type="nucleotide sequence ID" value="NZ_SJPW01000013.1"/>
</dbReference>
<dbReference type="AlphaFoldDB" id="A0A5C6E982"/>
<reference evidence="2 3" key="1">
    <citation type="submission" date="2019-02" db="EMBL/GenBank/DDBJ databases">
        <title>Deep-cultivation of Planctomycetes and their phenomic and genomic characterization uncovers novel biology.</title>
        <authorList>
            <person name="Wiegand S."/>
            <person name="Jogler M."/>
            <person name="Boedeker C."/>
            <person name="Pinto D."/>
            <person name="Vollmers J."/>
            <person name="Rivas-Marin E."/>
            <person name="Kohn T."/>
            <person name="Peeters S.H."/>
            <person name="Heuer A."/>
            <person name="Rast P."/>
            <person name="Oberbeckmann S."/>
            <person name="Bunk B."/>
            <person name="Jeske O."/>
            <person name="Meyerdierks A."/>
            <person name="Storesund J.E."/>
            <person name="Kallscheuer N."/>
            <person name="Luecker S."/>
            <person name="Lage O.M."/>
            <person name="Pohl T."/>
            <person name="Merkel B.J."/>
            <person name="Hornburger P."/>
            <person name="Mueller R.-W."/>
            <person name="Bruemmer F."/>
            <person name="Labrenz M."/>
            <person name="Spormann A.M."/>
            <person name="Op Den Camp H."/>
            <person name="Overmann J."/>
            <person name="Amann R."/>
            <person name="Jetten M.S.M."/>
            <person name="Mascher T."/>
            <person name="Medema M.H."/>
            <person name="Devos D.P."/>
            <person name="Kaster A.-K."/>
            <person name="Ovreas L."/>
            <person name="Rohde M."/>
            <person name="Galperin M.Y."/>
            <person name="Jogler C."/>
        </authorList>
    </citation>
    <scope>NUCLEOTIDE SEQUENCE [LARGE SCALE GENOMIC DNA]</scope>
    <source>
        <strain evidence="2 3">Poly51</strain>
    </source>
</reference>
<gene>
    <name evidence="2" type="primary">yjoB_3</name>
    <name evidence="2" type="ORF">Poly51_61820</name>
</gene>
<dbReference type="GO" id="GO:0005524">
    <property type="term" value="F:ATP binding"/>
    <property type="evidence" value="ECO:0007669"/>
    <property type="project" value="InterPro"/>
</dbReference>
<accession>A0A5C6E982</accession>
<evidence type="ECO:0000313" key="3">
    <source>
        <dbReference type="Proteomes" id="UP000318288"/>
    </source>
</evidence>